<dbReference type="Gene3D" id="2.40.160.20">
    <property type="match status" value="1"/>
</dbReference>
<name>A0A917GI35_9FLAO</name>
<organism evidence="3 4">
    <name type="scientific">Bizionia arctica</name>
    <dbReference type="NCBI Taxonomy" id="1495645"/>
    <lineage>
        <taxon>Bacteria</taxon>
        <taxon>Pseudomonadati</taxon>
        <taxon>Bacteroidota</taxon>
        <taxon>Flavobacteriia</taxon>
        <taxon>Flavobacteriales</taxon>
        <taxon>Flavobacteriaceae</taxon>
        <taxon>Bizionia</taxon>
    </lineage>
</organism>
<evidence type="ECO:0000313" key="3">
    <source>
        <dbReference type="EMBL" id="GGG47160.1"/>
    </source>
</evidence>
<comment type="caution">
    <text evidence="3">The sequence shown here is derived from an EMBL/GenBank/DDBJ whole genome shotgun (WGS) entry which is preliminary data.</text>
</comment>
<dbReference type="RefSeq" id="WP_188464056.1">
    <property type="nucleotide sequence ID" value="NZ_BMFQ01000002.1"/>
</dbReference>
<reference evidence="3" key="2">
    <citation type="submission" date="2020-09" db="EMBL/GenBank/DDBJ databases">
        <authorList>
            <person name="Sun Q."/>
            <person name="Zhou Y."/>
        </authorList>
    </citation>
    <scope>NUCLEOTIDE SEQUENCE</scope>
    <source>
        <strain evidence="3">CGMCC 1.12751</strain>
    </source>
</reference>
<feature type="domain" description="Outer membrane protein beta-barrel" evidence="2">
    <location>
        <begin position="9"/>
        <end position="208"/>
    </location>
</feature>
<dbReference type="AlphaFoldDB" id="A0A917GI35"/>
<dbReference type="Proteomes" id="UP000625976">
    <property type="component" value="Unassembled WGS sequence"/>
</dbReference>
<dbReference type="EMBL" id="BMFQ01000002">
    <property type="protein sequence ID" value="GGG47160.1"/>
    <property type="molecule type" value="Genomic_DNA"/>
</dbReference>
<dbReference type="Pfam" id="PF13505">
    <property type="entry name" value="OMP_b-brl"/>
    <property type="match status" value="1"/>
</dbReference>
<protein>
    <recommendedName>
        <fullName evidence="2">Outer membrane protein beta-barrel domain-containing protein</fullName>
    </recommendedName>
</protein>
<gene>
    <name evidence="3" type="ORF">GCM10010976_18250</name>
</gene>
<sequence>MKQVITLFAAVLISTLSYGQFEVSLSSGYAIGSATMKLGETVSSTEIENNYGSYGEGANFQLRGTYFFNESFGVDLGVGYLLGTDQTISEVNLPGYEVDAKARARAYGASASLVYKFTNNVYGRFGALIKIAGKTEAIVSQKETFSSATAQALGLPEGSYSQTNYTEDFHGKFPLGFVGALGYKYALNDNFSLFIEAEYYGISLKRKDSELTEFNTDFVLPDGTVAAAGVYSLDNLPAGYNKETTYVDSISTTNTDSSQKLSEKVPYSSFGLNFGVTYKFKSTAKSTSSL</sequence>
<dbReference type="SUPFAM" id="SSF56925">
    <property type="entry name" value="OMPA-like"/>
    <property type="match status" value="1"/>
</dbReference>
<proteinExistence type="predicted"/>
<reference evidence="3" key="1">
    <citation type="journal article" date="2014" name="Int. J. Syst. Evol. Microbiol.">
        <title>Complete genome sequence of Corynebacterium casei LMG S-19264T (=DSM 44701T), isolated from a smear-ripened cheese.</title>
        <authorList>
            <consortium name="US DOE Joint Genome Institute (JGI-PGF)"/>
            <person name="Walter F."/>
            <person name="Albersmeier A."/>
            <person name="Kalinowski J."/>
            <person name="Ruckert C."/>
        </authorList>
    </citation>
    <scope>NUCLEOTIDE SEQUENCE</scope>
    <source>
        <strain evidence="3">CGMCC 1.12751</strain>
    </source>
</reference>
<accession>A0A917GI35</accession>
<dbReference type="InterPro" id="IPR011250">
    <property type="entry name" value="OMP/PagP_B-barrel"/>
</dbReference>
<keyword evidence="4" id="KW-1185">Reference proteome</keyword>
<evidence type="ECO:0000259" key="2">
    <source>
        <dbReference type="Pfam" id="PF13505"/>
    </source>
</evidence>
<keyword evidence="1" id="KW-0732">Signal</keyword>
<evidence type="ECO:0000256" key="1">
    <source>
        <dbReference type="ARBA" id="ARBA00022729"/>
    </source>
</evidence>
<evidence type="ECO:0000313" key="4">
    <source>
        <dbReference type="Proteomes" id="UP000625976"/>
    </source>
</evidence>
<dbReference type="InterPro" id="IPR027385">
    <property type="entry name" value="Beta-barrel_OMP"/>
</dbReference>